<dbReference type="AlphaFoldDB" id="A0A1F5FZ72"/>
<keyword evidence="5" id="KW-0067">ATP-binding</keyword>
<dbReference type="SUPFAM" id="SSF53244">
    <property type="entry name" value="MurD-like peptide ligases, peptide-binding domain"/>
    <property type="match status" value="1"/>
</dbReference>
<dbReference type="GO" id="GO:0005829">
    <property type="term" value="C:cytosol"/>
    <property type="evidence" value="ECO:0007669"/>
    <property type="project" value="TreeGrafter"/>
</dbReference>
<gene>
    <name evidence="8" type="ORF">A2696_04160</name>
</gene>
<keyword evidence="6" id="KW-0460">Magnesium</keyword>
<accession>A0A1F5FZ72</accession>
<dbReference type="NCBIfam" id="TIGR01499">
    <property type="entry name" value="folC"/>
    <property type="match status" value="1"/>
</dbReference>
<dbReference type="Proteomes" id="UP000177069">
    <property type="component" value="Unassembled WGS sequence"/>
</dbReference>
<dbReference type="Gene3D" id="3.90.190.20">
    <property type="entry name" value="Mur ligase, C-terminal domain"/>
    <property type="match status" value="1"/>
</dbReference>
<dbReference type="Gene3D" id="3.40.1190.10">
    <property type="entry name" value="Mur-like, catalytic domain"/>
    <property type="match status" value="1"/>
</dbReference>
<evidence type="ECO:0000256" key="4">
    <source>
        <dbReference type="ARBA" id="ARBA00022741"/>
    </source>
</evidence>
<comment type="caution">
    <text evidence="8">The sequence shown here is derived from an EMBL/GenBank/DDBJ whole genome shotgun (WGS) entry which is preliminary data.</text>
</comment>
<dbReference type="InterPro" id="IPR036565">
    <property type="entry name" value="Mur-like_cat_sf"/>
</dbReference>
<keyword evidence="3" id="KW-0479">Metal-binding</keyword>
<dbReference type="PROSITE" id="PS01012">
    <property type="entry name" value="FOLYLPOLYGLU_SYNT_2"/>
    <property type="match status" value="1"/>
</dbReference>
<proteinExistence type="inferred from homology"/>
<keyword evidence="2" id="KW-0436">Ligase</keyword>
<name>A0A1F5FZ72_9BACT</name>
<dbReference type="GO" id="GO:0004326">
    <property type="term" value="F:tetrahydrofolylpolyglutamate synthase activity"/>
    <property type="evidence" value="ECO:0007669"/>
    <property type="project" value="InterPro"/>
</dbReference>
<dbReference type="PANTHER" id="PTHR11136:SF0">
    <property type="entry name" value="DIHYDROFOLATE SYNTHETASE-RELATED"/>
    <property type="match status" value="1"/>
</dbReference>
<evidence type="ECO:0000256" key="6">
    <source>
        <dbReference type="ARBA" id="ARBA00022842"/>
    </source>
</evidence>
<comment type="similarity">
    <text evidence="1">Belongs to the folylpolyglutamate synthase family.</text>
</comment>
<dbReference type="Pfam" id="PF08245">
    <property type="entry name" value="Mur_ligase_M"/>
    <property type="match status" value="1"/>
</dbReference>
<dbReference type="GO" id="GO:0046872">
    <property type="term" value="F:metal ion binding"/>
    <property type="evidence" value="ECO:0007669"/>
    <property type="project" value="UniProtKB-KW"/>
</dbReference>
<dbReference type="GO" id="GO:0008841">
    <property type="term" value="F:dihydrofolate synthase activity"/>
    <property type="evidence" value="ECO:0007669"/>
    <property type="project" value="TreeGrafter"/>
</dbReference>
<dbReference type="PANTHER" id="PTHR11136">
    <property type="entry name" value="FOLYLPOLYGLUTAMATE SYNTHASE-RELATED"/>
    <property type="match status" value="1"/>
</dbReference>
<evidence type="ECO:0000259" key="7">
    <source>
        <dbReference type="Pfam" id="PF08245"/>
    </source>
</evidence>
<evidence type="ECO:0000256" key="3">
    <source>
        <dbReference type="ARBA" id="ARBA00022723"/>
    </source>
</evidence>
<keyword evidence="4" id="KW-0547">Nucleotide-binding</keyword>
<organism evidence="8 9">
    <name type="scientific">Candidatus Curtissbacteria bacterium RIFCSPHIGHO2_01_FULL_41_13</name>
    <dbReference type="NCBI Taxonomy" id="1797745"/>
    <lineage>
        <taxon>Bacteria</taxon>
        <taxon>Candidatus Curtissiibacteriota</taxon>
    </lineage>
</organism>
<dbReference type="EMBL" id="MFBA01000046">
    <property type="protein sequence ID" value="OGD84910.1"/>
    <property type="molecule type" value="Genomic_DNA"/>
</dbReference>
<dbReference type="PIRSF" id="PIRSF001563">
    <property type="entry name" value="Folylpolyglu_synth"/>
    <property type="match status" value="1"/>
</dbReference>
<protein>
    <recommendedName>
        <fullName evidence="7">Mur ligase central domain-containing protein</fullName>
    </recommendedName>
</protein>
<dbReference type="InterPro" id="IPR018109">
    <property type="entry name" value="Folylpolyglutamate_synth_CS"/>
</dbReference>
<evidence type="ECO:0000313" key="8">
    <source>
        <dbReference type="EMBL" id="OGD84910.1"/>
    </source>
</evidence>
<dbReference type="GO" id="GO:0005524">
    <property type="term" value="F:ATP binding"/>
    <property type="evidence" value="ECO:0007669"/>
    <property type="project" value="UniProtKB-KW"/>
</dbReference>
<evidence type="ECO:0000256" key="2">
    <source>
        <dbReference type="ARBA" id="ARBA00022598"/>
    </source>
</evidence>
<feature type="domain" description="Mur ligase central" evidence="7">
    <location>
        <begin position="145"/>
        <end position="245"/>
    </location>
</feature>
<dbReference type="InterPro" id="IPR001645">
    <property type="entry name" value="Folylpolyglutamate_synth"/>
</dbReference>
<dbReference type="SUPFAM" id="SSF53623">
    <property type="entry name" value="MurD-like peptide ligases, catalytic domain"/>
    <property type="match status" value="1"/>
</dbReference>
<reference evidence="8 9" key="1">
    <citation type="journal article" date="2016" name="Nat. Commun.">
        <title>Thousands of microbial genomes shed light on interconnected biogeochemical processes in an aquifer system.</title>
        <authorList>
            <person name="Anantharaman K."/>
            <person name="Brown C.T."/>
            <person name="Hug L.A."/>
            <person name="Sharon I."/>
            <person name="Castelle C.J."/>
            <person name="Probst A.J."/>
            <person name="Thomas B.C."/>
            <person name="Singh A."/>
            <person name="Wilkins M.J."/>
            <person name="Karaoz U."/>
            <person name="Brodie E.L."/>
            <person name="Williams K.H."/>
            <person name="Hubbard S.S."/>
            <person name="Banfield J.F."/>
        </authorList>
    </citation>
    <scope>NUCLEOTIDE SEQUENCE [LARGE SCALE GENOMIC DNA]</scope>
</reference>
<dbReference type="InterPro" id="IPR036615">
    <property type="entry name" value="Mur_ligase_C_dom_sf"/>
</dbReference>
<evidence type="ECO:0000256" key="1">
    <source>
        <dbReference type="ARBA" id="ARBA00008276"/>
    </source>
</evidence>
<evidence type="ECO:0000313" key="9">
    <source>
        <dbReference type="Proteomes" id="UP000177069"/>
    </source>
</evidence>
<sequence>MFKDYYEVRNWLEEFIPYTYSKKNLGLARISYLLKLLENPQKKFKSIHVAGTSGKGSTAFYIAKLLQQETRNKKQETKVGLHVSPHLVDIRERMQIMINDPVSESANETGSLMPMDRFLRLFDEIYSVVKKIKEERPDLTPSYFEILVALSFKYFAEEKVDWAVVEVGLGGGLDATNVLQPEICVITNVGLDHTDILGKSIEKIAKEKAGIIKEGVPVITGARGSALKIIKNVAKSKKAPLITLDTQLGVRPLKSHIKDNLIIYKDIERYIPNSFASANFLLALAGVLALGFRPKKEAVLQISRSGLPGRFEEIDEDVILDGAHNPDKIQFLIDWIKNVFFARHSRESGNLDPRIREDDINGVVLVVAFKKGKNWEKMLDLLVKNLPIKKIIATKFYAATDTGRFSSVDSYRIAEYASSIVNSRSTIVRAVENSQEAVFEAINNQGKEQVVLITGSLYLIGEVRTMWRLPAC</sequence>
<evidence type="ECO:0000256" key="5">
    <source>
        <dbReference type="ARBA" id="ARBA00022840"/>
    </source>
</evidence>
<dbReference type="InterPro" id="IPR013221">
    <property type="entry name" value="Mur_ligase_cen"/>
</dbReference>